<dbReference type="EMBL" id="JBBKAM010000002">
    <property type="protein sequence ID" value="MEJ8644228.1"/>
    <property type="molecule type" value="Genomic_DNA"/>
</dbReference>
<accession>A0ABU8UAR8</accession>
<name>A0ABU8UAR8_9ACTN</name>
<feature type="region of interest" description="Disordered" evidence="1">
    <location>
        <begin position="117"/>
        <end position="145"/>
    </location>
</feature>
<feature type="region of interest" description="Disordered" evidence="1">
    <location>
        <begin position="1"/>
        <end position="46"/>
    </location>
</feature>
<proteinExistence type="predicted"/>
<organism evidence="2 3">
    <name type="scientific">Streptomyces caledonius</name>
    <dbReference type="NCBI Taxonomy" id="3134107"/>
    <lineage>
        <taxon>Bacteria</taxon>
        <taxon>Bacillati</taxon>
        <taxon>Actinomycetota</taxon>
        <taxon>Actinomycetes</taxon>
        <taxon>Kitasatosporales</taxon>
        <taxon>Streptomycetaceae</taxon>
        <taxon>Streptomyces</taxon>
    </lineage>
</organism>
<evidence type="ECO:0000313" key="3">
    <source>
        <dbReference type="Proteomes" id="UP001382904"/>
    </source>
</evidence>
<evidence type="ECO:0000256" key="1">
    <source>
        <dbReference type="SAM" id="MobiDB-lite"/>
    </source>
</evidence>
<protein>
    <submittedName>
        <fullName evidence="2">Uncharacterized protein</fullName>
    </submittedName>
</protein>
<sequence>MTFEQEWAGHKQAAAGASSPQMRLNQVPADQGGSTTPGWPGVLATAPPEKTKAANTIQNVLEPGTTKAADAADEPTKNAVKAFNGWATATGLTKAHTHWDDQVKRLMGRLASEKTNLRGASNMLSGTDQLTGQSFRPLQSKVEGV</sequence>
<feature type="compositionally biased region" description="Polar residues" evidence="1">
    <location>
        <begin position="118"/>
        <end position="137"/>
    </location>
</feature>
<gene>
    <name evidence="2" type="ORF">WKI68_28725</name>
</gene>
<keyword evidence="3" id="KW-1185">Reference proteome</keyword>
<comment type="caution">
    <text evidence="2">The sequence shown here is derived from an EMBL/GenBank/DDBJ whole genome shotgun (WGS) entry which is preliminary data.</text>
</comment>
<reference evidence="2 3" key="1">
    <citation type="submission" date="2024-03" db="EMBL/GenBank/DDBJ databases">
        <title>Novel Streptomyces species of biotechnological and ecological value are a feature of Machair soil.</title>
        <authorList>
            <person name="Prole J.R."/>
            <person name="Goodfellow M."/>
            <person name="Allenby N."/>
            <person name="Ward A.C."/>
        </authorList>
    </citation>
    <scope>NUCLEOTIDE SEQUENCE [LARGE SCALE GENOMIC DNA]</scope>
    <source>
        <strain evidence="2 3">MS1.HAVA.3</strain>
    </source>
</reference>
<evidence type="ECO:0000313" key="2">
    <source>
        <dbReference type="EMBL" id="MEJ8644228.1"/>
    </source>
</evidence>
<dbReference type="Proteomes" id="UP001382904">
    <property type="component" value="Unassembled WGS sequence"/>
</dbReference>